<feature type="transmembrane region" description="Helical" evidence="1">
    <location>
        <begin position="102"/>
        <end position="119"/>
    </location>
</feature>
<reference evidence="2" key="1">
    <citation type="submission" date="2023-10" db="EMBL/GenBank/DDBJ databases">
        <title>Genome assembly of Pristionchus species.</title>
        <authorList>
            <person name="Yoshida K."/>
            <person name="Sommer R.J."/>
        </authorList>
    </citation>
    <scope>NUCLEOTIDE SEQUENCE</scope>
    <source>
        <strain evidence="2">RS0144</strain>
    </source>
</reference>
<sequence length="140" mass="15860">MNVVSGLSLQIHEVIKTIRHILGVACDIVLQLIWDPLMLLPATCILRENPFLRIPGRANQYYETWALTICLNIPVFSACFLERHQAVQSPGSRWLLPMMARHLFIAAILLATIANNFLLRVAQMSSDIQQALLQVIWSLN</sequence>
<dbReference type="InterPro" id="IPR019429">
    <property type="entry name" value="7TM_GPCR_serpentine_rcpt_Sri"/>
</dbReference>
<dbReference type="Pfam" id="PF10327">
    <property type="entry name" value="7TM_GPCR_Sri"/>
    <property type="match status" value="1"/>
</dbReference>
<evidence type="ECO:0000313" key="2">
    <source>
        <dbReference type="EMBL" id="GMS86455.1"/>
    </source>
</evidence>
<evidence type="ECO:0000313" key="3">
    <source>
        <dbReference type="Proteomes" id="UP001432027"/>
    </source>
</evidence>
<name>A0AAV5SUT9_9BILA</name>
<keyword evidence="1" id="KW-1133">Transmembrane helix</keyword>
<gene>
    <name evidence="2" type="ORF">PENTCL1PPCAC_8630</name>
</gene>
<keyword evidence="3" id="KW-1185">Reference proteome</keyword>
<keyword evidence="1" id="KW-0812">Transmembrane</keyword>
<dbReference type="EMBL" id="BTSX01000002">
    <property type="protein sequence ID" value="GMS86455.1"/>
    <property type="molecule type" value="Genomic_DNA"/>
</dbReference>
<dbReference type="Proteomes" id="UP001432027">
    <property type="component" value="Unassembled WGS sequence"/>
</dbReference>
<comment type="caution">
    <text evidence="2">The sequence shown here is derived from an EMBL/GenBank/DDBJ whole genome shotgun (WGS) entry which is preliminary data.</text>
</comment>
<organism evidence="2 3">
    <name type="scientific">Pristionchus entomophagus</name>
    <dbReference type="NCBI Taxonomy" id="358040"/>
    <lineage>
        <taxon>Eukaryota</taxon>
        <taxon>Metazoa</taxon>
        <taxon>Ecdysozoa</taxon>
        <taxon>Nematoda</taxon>
        <taxon>Chromadorea</taxon>
        <taxon>Rhabditida</taxon>
        <taxon>Rhabditina</taxon>
        <taxon>Diplogasteromorpha</taxon>
        <taxon>Diplogasteroidea</taxon>
        <taxon>Neodiplogasteridae</taxon>
        <taxon>Pristionchus</taxon>
    </lineage>
</organism>
<evidence type="ECO:0008006" key="4">
    <source>
        <dbReference type="Google" id="ProtNLM"/>
    </source>
</evidence>
<dbReference type="AlphaFoldDB" id="A0AAV5SUT9"/>
<evidence type="ECO:0000256" key="1">
    <source>
        <dbReference type="SAM" id="Phobius"/>
    </source>
</evidence>
<protein>
    <recommendedName>
        <fullName evidence="4">G protein-coupled receptor</fullName>
    </recommendedName>
</protein>
<proteinExistence type="predicted"/>
<keyword evidence="1" id="KW-0472">Membrane</keyword>
<accession>A0AAV5SUT9</accession>